<keyword evidence="2 3" id="KW-0694">RNA-binding</keyword>
<keyword evidence="1" id="KW-0677">Repeat</keyword>
<dbReference type="Gene3D" id="3.30.160.20">
    <property type="match status" value="2"/>
</dbReference>
<evidence type="ECO:0000259" key="4">
    <source>
        <dbReference type="PROSITE" id="PS50137"/>
    </source>
</evidence>
<dbReference type="GO" id="GO:0004525">
    <property type="term" value="F:ribonuclease III activity"/>
    <property type="evidence" value="ECO:0007669"/>
    <property type="project" value="TreeGrafter"/>
</dbReference>
<comment type="caution">
    <text evidence="5">The sequence shown here is derived from an EMBL/GenBank/DDBJ whole genome shotgun (WGS) entry which is preliminary data.</text>
</comment>
<dbReference type="InterPro" id="IPR014720">
    <property type="entry name" value="dsRBD_dom"/>
</dbReference>
<proteinExistence type="predicted"/>
<protein>
    <recommendedName>
        <fullName evidence="4">DRBM domain-containing protein</fullName>
    </recommendedName>
</protein>
<dbReference type="Proteomes" id="UP001188597">
    <property type="component" value="Unassembled WGS sequence"/>
</dbReference>
<dbReference type="GO" id="GO:0003725">
    <property type="term" value="F:double-stranded RNA binding"/>
    <property type="evidence" value="ECO:0007669"/>
    <property type="project" value="InterPro"/>
</dbReference>
<dbReference type="EMBL" id="JAVXUP010000329">
    <property type="protein sequence ID" value="KAK3030754.1"/>
    <property type="molecule type" value="Genomic_DNA"/>
</dbReference>
<organism evidence="5 6">
    <name type="scientific">Escallonia herrerae</name>
    <dbReference type="NCBI Taxonomy" id="1293975"/>
    <lineage>
        <taxon>Eukaryota</taxon>
        <taxon>Viridiplantae</taxon>
        <taxon>Streptophyta</taxon>
        <taxon>Embryophyta</taxon>
        <taxon>Tracheophyta</taxon>
        <taxon>Spermatophyta</taxon>
        <taxon>Magnoliopsida</taxon>
        <taxon>eudicotyledons</taxon>
        <taxon>Gunneridae</taxon>
        <taxon>Pentapetalae</taxon>
        <taxon>asterids</taxon>
        <taxon>campanulids</taxon>
        <taxon>Escalloniales</taxon>
        <taxon>Escalloniaceae</taxon>
        <taxon>Escallonia</taxon>
    </lineage>
</organism>
<evidence type="ECO:0000256" key="3">
    <source>
        <dbReference type="PROSITE-ProRule" id="PRU00266"/>
    </source>
</evidence>
<dbReference type="PROSITE" id="PS50137">
    <property type="entry name" value="DS_RBD"/>
    <property type="match status" value="2"/>
</dbReference>
<dbReference type="GO" id="GO:0010468">
    <property type="term" value="P:regulation of gene expression"/>
    <property type="evidence" value="ECO:0007669"/>
    <property type="project" value="TreeGrafter"/>
</dbReference>
<dbReference type="SMART" id="SM00358">
    <property type="entry name" value="DSRM"/>
    <property type="match status" value="2"/>
</dbReference>
<evidence type="ECO:0000313" key="5">
    <source>
        <dbReference type="EMBL" id="KAK3030754.1"/>
    </source>
</evidence>
<evidence type="ECO:0000256" key="2">
    <source>
        <dbReference type="ARBA" id="ARBA00022884"/>
    </source>
</evidence>
<reference evidence="5" key="1">
    <citation type="submission" date="2022-12" db="EMBL/GenBank/DDBJ databases">
        <title>Draft genome assemblies for two species of Escallonia (Escalloniales).</title>
        <authorList>
            <person name="Chanderbali A."/>
            <person name="Dervinis C."/>
            <person name="Anghel I."/>
            <person name="Soltis D."/>
            <person name="Soltis P."/>
            <person name="Zapata F."/>
        </authorList>
    </citation>
    <scope>NUCLEOTIDE SEQUENCE</scope>
    <source>
        <strain evidence="5">UCBG64.0493</strain>
        <tissue evidence="5">Leaf</tissue>
    </source>
</reference>
<gene>
    <name evidence="5" type="ORF">RJ639_036558</name>
</gene>
<feature type="domain" description="DRBM" evidence="4">
    <location>
        <begin position="6"/>
        <end position="75"/>
    </location>
</feature>
<dbReference type="GO" id="GO:0005634">
    <property type="term" value="C:nucleus"/>
    <property type="evidence" value="ECO:0007669"/>
    <property type="project" value="TreeGrafter"/>
</dbReference>
<name>A0AA88WQC4_9ASTE</name>
<dbReference type="Pfam" id="PF00035">
    <property type="entry name" value="dsrm"/>
    <property type="match status" value="2"/>
</dbReference>
<dbReference type="PANTHER" id="PTHR11207:SF1">
    <property type="entry name" value="DOUBLE-STRANDED RNA-BINDING PROTEIN 1"/>
    <property type="match status" value="1"/>
</dbReference>
<evidence type="ECO:0000313" key="6">
    <source>
        <dbReference type="Proteomes" id="UP001188597"/>
    </source>
</evidence>
<dbReference type="PANTHER" id="PTHR11207">
    <property type="entry name" value="RIBONUCLEASE III"/>
    <property type="match status" value="1"/>
</dbReference>
<dbReference type="CDD" id="cd19907">
    <property type="entry name" value="DSRM_AtDRB-like_rpt1"/>
    <property type="match status" value="1"/>
</dbReference>
<evidence type="ECO:0000256" key="1">
    <source>
        <dbReference type="ARBA" id="ARBA00022737"/>
    </source>
</evidence>
<dbReference type="GO" id="GO:0006396">
    <property type="term" value="P:RNA processing"/>
    <property type="evidence" value="ECO:0007669"/>
    <property type="project" value="TreeGrafter"/>
</dbReference>
<dbReference type="SUPFAM" id="SSF54768">
    <property type="entry name" value="dsRNA-binding domain-like"/>
    <property type="match status" value="2"/>
</dbReference>
<keyword evidence="6" id="KW-1185">Reference proteome</keyword>
<feature type="domain" description="DRBM" evidence="4">
    <location>
        <begin position="92"/>
        <end position="160"/>
    </location>
</feature>
<dbReference type="InterPro" id="IPR044450">
    <property type="entry name" value="AtDRB-like_DSRM_1"/>
</dbReference>
<accession>A0AA88WQC4</accession>
<dbReference type="AlphaFoldDB" id="A0AA88WQC4"/>
<sequence>MSNCYVFKSRLQEYAQKALLSTPVYETIKEGPSHEPSFRSTVVVNEVRYDSLPGFSSRKSAEQSAAEVALMELEKSGVMNESISQPVHETGLCKNLLQEYAQKMNYAIPLYECHKVEQPGRALFSCHVDIGGIKYIGASAKTKKEAEIKAARVALLAIQSTESGSSEQPSDHSMYTVIPSKKVRDPLETPAMLKPKKGKIFKKKPWKNIRARNGGNRVHDENMGNLGVDMDGWAGSELNQIDASGVQVTNSGVPLMEGTPNWTRDERSDFNGNKEGLSAANDTSAPFGNGALNLSDASGFQVTNLGFLPISAVNDAFTPFGDGALNQNAASGFQVTNSELLPMEGTPNWSQDGKSEFNRNKEGLSAVNDALTPFGNGAVNQSDASGFQVANSGFQPMEGTLKWSRDERPEFTGKKNRLSALNDASAPFGNGDLQDGHFTGLSFRQPDLGSLDVSMICGGDITGLVKEVNEIPGVEQVASVVNNSTMWDGLNQMANGTEATQSNGSTIGV</sequence>